<dbReference type="Proteomes" id="UP000274131">
    <property type="component" value="Unassembled WGS sequence"/>
</dbReference>
<dbReference type="STRING" id="51028.A0A0N4UVV3"/>
<sequence>MSNVKSGWLKKFCMLSFLRYKSSTVAKKHVYGSGLVNTGSMFSNSKLRSVGGLFQFRKPTHIIYFMSKGIRRVAAGFGFSVFASSDRVYGGGVEIFSNDLHSAGYWRNGKRLVIPGFSGNIVDIAAGRRHFLVATEKKVYAFGDNAHGQCGKDPEKCPFIIPSDTSDSSVQIPSQASVKQVHCTLDTSFVLLESGELFSFGLGTDGQLGRNGGPRDWHCLPVEGDLKGVQVTSIKGSTDTLCAITTSGDLFMWGQNEYEQMSPFSNQIQVLHPVEIRLRLGKISAADTTATSSLILNSEGEVYVWGFGVVGQGPDISVLKRPVLIHPNVFSSGTDDSGKVKQIFAGNTSMFALSKHRNLYAWGINRFSHLGIGSEKDQYFPCQVVLPRPACDLSVAPDHTLFLV</sequence>
<dbReference type="Pfam" id="PF13540">
    <property type="entry name" value="RCC1_2"/>
    <property type="match status" value="1"/>
</dbReference>
<dbReference type="Gene3D" id="2.130.10.30">
    <property type="entry name" value="Regulator of chromosome condensation 1/beta-lactamase-inhibitor protein II"/>
    <property type="match status" value="2"/>
</dbReference>
<dbReference type="WBParaSite" id="EVEC_0000159001-mRNA-1">
    <property type="protein sequence ID" value="EVEC_0000159001-mRNA-1"/>
    <property type="gene ID" value="EVEC_0000159001"/>
</dbReference>
<dbReference type="GO" id="GO:0019843">
    <property type="term" value="F:rRNA binding"/>
    <property type="evidence" value="ECO:0007669"/>
    <property type="project" value="TreeGrafter"/>
</dbReference>
<feature type="repeat" description="RCC1" evidence="1">
    <location>
        <begin position="357"/>
        <end position="404"/>
    </location>
</feature>
<keyword evidence="3" id="KW-1185">Reference proteome</keyword>
<name>A0A0N4UVV3_ENTVE</name>
<evidence type="ECO:0000313" key="2">
    <source>
        <dbReference type="EMBL" id="VDD86155.1"/>
    </source>
</evidence>
<gene>
    <name evidence="2" type="ORF">EVEC_LOCUS1298</name>
</gene>
<accession>A0A0N4UVV3</accession>
<dbReference type="GO" id="GO:0005743">
    <property type="term" value="C:mitochondrial inner membrane"/>
    <property type="evidence" value="ECO:0007669"/>
    <property type="project" value="TreeGrafter"/>
</dbReference>
<evidence type="ECO:0000313" key="3">
    <source>
        <dbReference type="Proteomes" id="UP000274131"/>
    </source>
</evidence>
<dbReference type="PANTHER" id="PTHR46337">
    <property type="entry name" value="RCC1-LIKE G EXCHANGING FACTOR-LIKE PROTEIN"/>
    <property type="match status" value="1"/>
</dbReference>
<evidence type="ECO:0000313" key="4">
    <source>
        <dbReference type="WBParaSite" id="EVEC_0000159001-mRNA-1"/>
    </source>
</evidence>
<dbReference type="PANTHER" id="PTHR46337:SF1">
    <property type="entry name" value="RCC1-LIKE G EXCHANGING FACTOR-LIKE PROTEIN"/>
    <property type="match status" value="1"/>
</dbReference>
<dbReference type="AlphaFoldDB" id="A0A0N4UVV3"/>
<dbReference type="EMBL" id="UXUI01007195">
    <property type="protein sequence ID" value="VDD86155.1"/>
    <property type="molecule type" value="Genomic_DNA"/>
</dbReference>
<proteinExistence type="predicted"/>
<dbReference type="GO" id="GO:0070131">
    <property type="term" value="P:positive regulation of mitochondrial translation"/>
    <property type="evidence" value="ECO:0007669"/>
    <property type="project" value="TreeGrafter"/>
</dbReference>
<evidence type="ECO:0000256" key="1">
    <source>
        <dbReference type="PROSITE-ProRule" id="PRU00235"/>
    </source>
</evidence>
<dbReference type="OrthoDB" id="70707at2759"/>
<dbReference type="InterPro" id="IPR009091">
    <property type="entry name" value="RCC1/BLIP-II"/>
</dbReference>
<protein>
    <submittedName>
        <fullName evidence="4">Williams-Beuren syndrome chromosomal region 16-like protein</fullName>
    </submittedName>
</protein>
<dbReference type="GO" id="GO:0005085">
    <property type="term" value="F:guanyl-nucleotide exchange factor activity"/>
    <property type="evidence" value="ECO:0007669"/>
    <property type="project" value="TreeGrafter"/>
</dbReference>
<organism evidence="4">
    <name type="scientific">Enterobius vermicularis</name>
    <name type="common">Human pinworm</name>
    <dbReference type="NCBI Taxonomy" id="51028"/>
    <lineage>
        <taxon>Eukaryota</taxon>
        <taxon>Metazoa</taxon>
        <taxon>Ecdysozoa</taxon>
        <taxon>Nematoda</taxon>
        <taxon>Chromadorea</taxon>
        <taxon>Rhabditida</taxon>
        <taxon>Spirurina</taxon>
        <taxon>Oxyuridomorpha</taxon>
        <taxon>Oxyuroidea</taxon>
        <taxon>Oxyuridae</taxon>
        <taxon>Enterobius</taxon>
    </lineage>
</organism>
<reference evidence="4" key="1">
    <citation type="submission" date="2017-02" db="UniProtKB">
        <authorList>
            <consortium name="WormBaseParasite"/>
        </authorList>
    </citation>
    <scope>IDENTIFICATION</scope>
</reference>
<dbReference type="InterPro" id="IPR053035">
    <property type="entry name" value="Mitochondrial_GEF_domain"/>
</dbReference>
<dbReference type="Pfam" id="PF00415">
    <property type="entry name" value="RCC1"/>
    <property type="match status" value="1"/>
</dbReference>
<reference evidence="2 3" key="2">
    <citation type="submission" date="2018-10" db="EMBL/GenBank/DDBJ databases">
        <authorList>
            <consortium name="Pathogen Informatics"/>
        </authorList>
    </citation>
    <scope>NUCLEOTIDE SEQUENCE [LARGE SCALE GENOMIC DNA]</scope>
</reference>
<dbReference type="SUPFAM" id="SSF50985">
    <property type="entry name" value="RCC1/BLIP-II"/>
    <property type="match status" value="1"/>
</dbReference>
<dbReference type="InterPro" id="IPR000408">
    <property type="entry name" value="Reg_chr_condens"/>
</dbReference>
<feature type="repeat" description="RCC1" evidence="1">
    <location>
        <begin position="195"/>
        <end position="247"/>
    </location>
</feature>
<dbReference type="PROSITE" id="PS50012">
    <property type="entry name" value="RCC1_3"/>
    <property type="match status" value="2"/>
</dbReference>